<name>A0A6J5LVF2_9CAUD</name>
<sequence length="294" mass="34472">MKLINLLKEILLDESKQVGTLYHFTPLKYLKDILLTQYLYPNDEEQISTSRRPNMSTRGFQDMKTSSIARIALDGDKISTKYKVRPFAFGGDEGDAEDLGEEQIVVDGQKFPFPPYLKRIDIFLNKKEKVNNKIIELLEKANIPYKIYQGTPFSNVPYIQPKTGDPEDINIENIPKKEIYDKKDMYFPGMKITSIEIYQSGWEFKGKYPTEQEVATSPKYPNYYIMGGFSDNKKYYKDYRNLKGDKLNIKMVPIPMYDDPKWRKMWETNVAPPFNYFREGDIFDSYILIPKNEV</sequence>
<organism evidence="1">
    <name type="scientific">uncultured Caudovirales phage</name>
    <dbReference type="NCBI Taxonomy" id="2100421"/>
    <lineage>
        <taxon>Viruses</taxon>
        <taxon>Duplodnaviria</taxon>
        <taxon>Heunggongvirae</taxon>
        <taxon>Uroviricota</taxon>
        <taxon>Caudoviricetes</taxon>
        <taxon>Peduoviridae</taxon>
        <taxon>Maltschvirus</taxon>
        <taxon>Maltschvirus maltsch</taxon>
    </lineage>
</organism>
<accession>A0A6J5LVF2</accession>
<evidence type="ECO:0000313" key="1">
    <source>
        <dbReference type="EMBL" id="CAB4138468.1"/>
    </source>
</evidence>
<protein>
    <submittedName>
        <fullName evidence="1">Uncharacterized protein</fullName>
    </submittedName>
</protein>
<reference evidence="1" key="1">
    <citation type="submission" date="2020-04" db="EMBL/GenBank/DDBJ databases">
        <authorList>
            <person name="Chiriac C."/>
            <person name="Salcher M."/>
            <person name="Ghai R."/>
            <person name="Kavagutti S V."/>
        </authorList>
    </citation>
    <scope>NUCLEOTIDE SEQUENCE</scope>
</reference>
<proteinExistence type="predicted"/>
<gene>
    <name evidence="1" type="ORF">UFOVP331_57</name>
</gene>
<dbReference type="EMBL" id="LR796345">
    <property type="protein sequence ID" value="CAB4138468.1"/>
    <property type="molecule type" value="Genomic_DNA"/>
</dbReference>